<protein>
    <recommendedName>
        <fullName evidence="3">Pre-mRNA-splicing factor 18</fullName>
    </recommendedName>
</protein>
<feature type="domain" description="Pre-mRNA processing factor 4 (PRP4)-like" evidence="10">
    <location>
        <begin position="81"/>
        <end position="130"/>
    </location>
</feature>
<dbReference type="InterPro" id="IPR039979">
    <property type="entry name" value="PRPF18"/>
</dbReference>
<dbReference type="InterPro" id="IPR014906">
    <property type="entry name" value="PRP4-like"/>
</dbReference>
<dbReference type="InterPro" id="IPR004098">
    <property type="entry name" value="Prp18"/>
</dbReference>
<dbReference type="SUPFAM" id="SSF47938">
    <property type="entry name" value="Functional domain of the splicing factor Prp18"/>
    <property type="match status" value="1"/>
</dbReference>
<feature type="coiled-coil region" evidence="8">
    <location>
        <begin position="27"/>
        <end position="61"/>
    </location>
</feature>
<comment type="similarity">
    <text evidence="2">Belongs to the PRP18 family.</text>
</comment>
<dbReference type="Gene3D" id="1.20.940.10">
    <property type="entry name" value="Functional domain of the splicing factor Prp18"/>
    <property type="match status" value="1"/>
</dbReference>
<evidence type="ECO:0000256" key="6">
    <source>
        <dbReference type="ARBA" id="ARBA00023187"/>
    </source>
</evidence>
<dbReference type="InterPro" id="IPR036285">
    <property type="entry name" value="PRP4-like_sf"/>
</dbReference>
<evidence type="ECO:0000256" key="5">
    <source>
        <dbReference type="ARBA" id="ARBA00022728"/>
    </source>
</evidence>
<evidence type="ECO:0000256" key="3">
    <source>
        <dbReference type="ARBA" id="ARBA00018242"/>
    </source>
</evidence>
<evidence type="ECO:0000256" key="7">
    <source>
        <dbReference type="ARBA" id="ARBA00023242"/>
    </source>
</evidence>
<evidence type="ECO:0000256" key="2">
    <source>
        <dbReference type="ARBA" id="ARBA00008137"/>
    </source>
</evidence>
<dbReference type="GO" id="GO:0046540">
    <property type="term" value="C:U4/U6 x U5 tri-snRNP complex"/>
    <property type="evidence" value="ECO:0007669"/>
    <property type="project" value="TreeGrafter"/>
</dbReference>
<dbReference type="EMBL" id="GIBP01004788">
    <property type="protein sequence ID" value="NDV33757.1"/>
    <property type="molecule type" value="Transcribed_RNA"/>
</dbReference>
<sequence length="326" mass="38391">MKDELASLKKRKATDSPQEQSNAKKYKTRAEIIAAQEEQYKKELEEKKIREKLKQEEYERELAERYKVEEIIEEKTEEIQLPSSEVIRRLKVRNLPITLFGEDDASRAERLRQIELKEPMEYIKAGEFEGSDFLKALENSEVFEEDIEALKKKKADEDDPDFKIEQRQPQGTEEEILFFFREVIYRMGQKLETRSPAEKLSAMGRRETALYQQSRAFVRPFFRMCKNKSVPKDILKEVSHIVTQLKNKNYVKANDAYYRMAIGNSPWPMGVTMVGIHERSAREKISSSDQAHILNDETQRKYIQAMKRMMTFCQNENPVNPSRCVL</sequence>
<evidence type="ECO:0000313" key="11">
    <source>
        <dbReference type="EMBL" id="NDV33757.1"/>
    </source>
</evidence>
<dbReference type="Gene3D" id="4.10.280.110">
    <property type="entry name" value="Pre-mRNA processing factor 4 domain"/>
    <property type="match status" value="1"/>
</dbReference>
<keyword evidence="8" id="KW-0175">Coiled coil</keyword>
<evidence type="ECO:0000259" key="10">
    <source>
        <dbReference type="SMART" id="SM00500"/>
    </source>
</evidence>
<keyword evidence="5" id="KW-0747">Spliceosome</keyword>
<dbReference type="SUPFAM" id="SSF158230">
    <property type="entry name" value="PRP4-like"/>
    <property type="match status" value="1"/>
</dbReference>
<feature type="region of interest" description="Disordered" evidence="9">
    <location>
        <begin position="1"/>
        <end position="27"/>
    </location>
</feature>
<proteinExistence type="inferred from homology"/>
<dbReference type="GO" id="GO:0000350">
    <property type="term" value="P:generation of catalytic spliceosome for second transesterification step"/>
    <property type="evidence" value="ECO:0007669"/>
    <property type="project" value="TreeGrafter"/>
</dbReference>
<name>A0A6B2LAC3_9EUKA</name>
<evidence type="ECO:0000256" key="1">
    <source>
        <dbReference type="ARBA" id="ARBA00004123"/>
    </source>
</evidence>
<keyword evidence="7" id="KW-0539">Nucleus</keyword>
<dbReference type="PANTHER" id="PTHR13007">
    <property type="entry name" value="PRE-MRNA SPLICING FACTOR-RELATED"/>
    <property type="match status" value="1"/>
</dbReference>
<organism evidence="11">
    <name type="scientific">Arcella intermedia</name>
    <dbReference type="NCBI Taxonomy" id="1963864"/>
    <lineage>
        <taxon>Eukaryota</taxon>
        <taxon>Amoebozoa</taxon>
        <taxon>Tubulinea</taxon>
        <taxon>Elardia</taxon>
        <taxon>Arcellinida</taxon>
        <taxon>Sphaerothecina</taxon>
        <taxon>Arcellidae</taxon>
        <taxon>Arcella</taxon>
    </lineage>
</organism>
<keyword evidence="6" id="KW-0508">mRNA splicing</keyword>
<dbReference type="SMART" id="SM00500">
    <property type="entry name" value="SFM"/>
    <property type="match status" value="1"/>
</dbReference>
<reference evidence="11" key="1">
    <citation type="journal article" date="2020" name="J. Eukaryot. Microbiol.">
        <title>De novo Sequencing, Assembly and Annotation of the Transcriptome for the Free-Living Testate Amoeba Arcella intermedia.</title>
        <authorList>
            <person name="Ribeiro G.M."/>
            <person name="Porfirio-Sousa A.L."/>
            <person name="Maurer-Alcala X.X."/>
            <person name="Katz L.A."/>
            <person name="Lahr D.J.G."/>
        </authorList>
    </citation>
    <scope>NUCLEOTIDE SEQUENCE</scope>
</reference>
<dbReference type="GO" id="GO:0005682">
    <property type="term" value="C:U5 snRNP"/>
    <property type="evidence" value="ECO:0007669"/>
    <property type="project" value="TreeGrafter"/>
</dbReference>
<evidence type="ECO:0000256" key="8">
    <source>
        <dbReference type="SAM" id="Coils"/>
    </source>
</evidence>
<dbReference type="Pfam" id="PF02840">
    <property type="entry name" value="Prp18"/>
    <property type="match status" value="1"/>
</dbReference>
<dbReference type="Pfam" id="PF08799">
    <property type="entry name" value="PRP4"/>
    <property type="match status" value="1"/>
</dbReference>
<dbReference type="PANTHER" id="PTHR13007:SF19">
    <property type="entry name" value="PRE-MRNA-SPLICING FACTOR 18"/>
    <property type="match status" value="1"/>
</dbReference>
<accession>A0A6B2LAC3</accession>
<dbReference type="AlphaFoldDB" id="A0A6B2LAC3"/>
<evidence type="ECO:0000256" key="9">
    <source>
        <dbReference type="SAM" id="MobiDB-lite"/>
    </source>
</evidence>
<keyword evidence="4" id="KW-0507">mRNA processing</keyword>
<dbReference type="GO" id="GO:0071021">
    <property type="term" value="C:U2-type post-spliceosomal complex"/>
    <property type="evidence" value="ECO:0007669"/>
    <property type="project" value="TreeGrafter"/>
</dbReference>
<comment type="subcellular location">
    <subcellularLocation>
        <location evidence="1">Nucleus</location>
    </subcellularLocation>
</comment>
<evidence type="ECO:0000256" key="4">
    <source>
        <dbReference type="ARBA" id="ARBA00022664"/>
    </source>
</evidence>